<keyword evidence="3 4" id="KW-0067">ATP-binding</keyword>
<feature type="non-terminal residue" evidence="6">
    <location>
        <position position="1"/>
    </location>
</feature>
<comment type="similarity">
    <text evidence="1 4">Belongs to the heat shock protein 70 family.</text>
</comment>
<keyword evidence="6" id="KW-0346">Stress response</keyword>
<accession>A0A443S075</accession>
<evidence type="ECO:0000256" key="5">
    <source>
        <dbReference type="SAM" id="Coils"/>
    </source>
</evidence>
<dbReference type="STRING" id="299467.A0A443S075"/>
<dbReference type="InterPro" id="IPR029047">
    <property type="entry name" value="HSP70_peptide-bd_sf"/>
</dbReference>
<dbReference type="Proteomes" id="UP000288716">
    <property type="component" value="Unassembled WGS sequence"/>
</dbReference>
<keyword evidence="2 4" id="KW-0547">Nucleotide-binding</keyword>
<evidence type="ECO:0000256" key="3">
    <source>
        <dbReference type="ARBA" id="ARBA00022840"/>
    </source>
</evidence>
<dbReference type="Gene3D" id="2.60.34.10">
    <property type="entry name" value="Substrate Binding Domain Of DNAk, Chain A, domain 1"/>
    <property type="match status" value="1"/>
</dbReference>
<dbReference type="Gene3D" id="3.30.420.40">
    <property type="match status" value="2"/>
</dbReference>
<organism evidence="6 7">
    <name type="scientific">Leptotrombidium deliense</name>
    <dbReference type="NCBI Taxonomy" id="299467"/>
    <lineage>
        <taxon>Eukaryota</taxon>
        <taxon>Metazoa</taxon>
        <taxon>Ecdysozoa</taxon>
        <taxon>Arthropoda</taxon>
        <taxon>Chelicerata</taxon>
        <taxon>Arachnida</taxon>
        <taxon>Acari</taxon>
        <taxon>Acariformes</taxon>
        <taxon>Trombidiformes</taxon>
        <taxon>Prostigmata</taxon>
        <taxon>Anystina</taxon>
        <taxon>Parasitengona</taxon>
        <taxon>Trombiculoidea</taxon>
        <taxon>Trombiculidae</taxon>
        <taxon>Leptotrombidium</taxon>
    </lineage>
</organism>
<evidence type="ECO:0000256" key="4">
    <source>
        <dbReference type="RuleBase" id="RU003322"/>
    </source>
</evidence>
<dbReference type="InterPro" id="IPR013126">
    <property type="entry name" value="Hsp_70_fam"/>
</dbReference>
<proteinExistence type="inferred from homology"/>
<name>A0A443S075_9ACAR</name>
<dbReference type="FunFam" id="3.90.640.10:FF:000003">
    <property type="entry name" value="Molecular chaperone DnaK"/>
    <property type="match status" value="1"/>
</dbReference>
<dbReference type="Gene3D" id="3.90.640.10">
    <property type="entry name" value="Actin, Chain A, domain 4"/>
    <property type="match status" value="1"/>
</dbReference>
<feature type="coiled-coil region" evidence="5">
    <location>
        <begin position="410"/>
        <end position="447"/>
    </location>
</feature>
<evidence type="ECO:0000313" key="7">
    <source>
        <dbReference type="Proteomes" id="UP000288716"/>
    </source>
</evidence>
<comment type="caution">
    <text evidence="6">The sequence shown here is derived from an EMBL/GenBank/DDBJ whole genome shotgun (WGS) entry which is preliminary data.</text>
</comment>
<dbReference type="InterPro" id="IPR043129">
    <property type="entry name" value="ATPase_NBD"/>
</dbReference>
<dbReference type="PRINTS" id="PR00301">
    <property type="entry name" value="HEATSHOCK70"/>
</dbReference>
<sequence length="547" mass="63292">IKVLSTVGTTSLGGVDFDQRLIDICIEKFSRNSKGKFSEDSIRDNKRLMHKIRIECEKAKKTLQQKSDARVKIDLPDGSDLVTQVTRKEFDNRCHDLYSMIRQYVERVFEDTDVNKNQAKEIILVGGSTRLKSLEKLLTDDGWVLNKRLNVDEAVARGAAIFANIIRLSRPIVIHEVTPFRYALTTFVDQEKNTNKNVNNVTVIVDRNVELEKSGNCLLAMKYPNSEKPKNSITFGHSNKYNLKNEDSFSNGYEKHDSSFSFNINVVTDDTNKFLTYEELLKFQVTHSWKNTQYFLLDVNFEINYNGICKFEVKPKEYKDAVTSPICNSKHETVQLNPGLSIDEIARMKSNFNKYETEIESEKKRIICKNTLQSQLFKMKHCLKNAVNQMDKEYILVYNHKIQAINDWVDQNSKASIDELNEKIKDAQNIKQEIEQCKAEYRKIVDQKIEKLKTVLTTINNNLIIAKSMSNSEELRVIEKEVNTIHKWVSDNQYKEPSKDDVIEKLIDAGNIAVKLNQLKQNEDQIRMDARINLGQFIENIVSVPFF</sequence>
<evidence type="ECO:0000313" key="6">
    <source>
        <dbReference type="EMBL" id="RWS20900.1"/>
    </source>
</evidence>
<gene>
    <name evidence="6" type="ORF">B4U80_07197</name>
</gene>
<dbReference type="SUPFAM" id="SSF53067">
    <property type="entry name" value="Actin-like ATPase domain"/>
    <property type="match status" value="1"/>
</dbReference>
<dbReference type="PANTHER" id="PTHR19375">
    <property type="entry name" value="HEAT SHOCK PROTEIN 70KDA"/>
    <property type="match status" value="1"/>
</dbReference>
<evidence type="ECO:0000256" key="1">
    <source>
        <dbReference type="ARBA" id="ARBA00007381"/>
    </source>
</evidence>
<dbReference type="Pfam" id="PF00012">
    <property type="entry name" value="HSP70"/>
    <property type="match status" value="2"/>
</dbReference>
<dbReference type="GO" id="GO:0140662">
    <property type="term" value="F:ATP-dependent protein folding chaperone"/>
    <property type="evidence" value="ECO:0007669"/>
    <property type="project" value="InterPro"/>
</dbReference>
<evidence type="ECO:0000256" key="2">
    <source>
        <dbReference type="ARBA" id="ARBA00022741"/>
    </source>
</evidence>
<feature type="non-terminal residue" evidence="6">
    <location>
        <position position="547"/>
    </location>
</feature>
<dbReference type="OrthoDB" id="3789372at2759"/>
<dbReference type="GO" id="GO:0005524">
    <property type="term" value="F:ATP binding"/>
    <property type="evidence" value="ECO:0007669"/>
    <property type="project" value="UniProtKB-KW"/>
</dbReference>
<dbReference type="AlphaFoldDB" id="A0A443S075"/>
<keyword evidence="5" id="KW-0175">Coiled coil</keyword>
<dbReference type="VEuPathDB" id="VectorBase:LDEU011140"/>
<protein>
    <submittedName>
        <fullName evidence="6">Cytoplasmic heat shock protein 70-like protein</fullName>
    </submittedName>
</protein>
<dbReference type="EMBL" id="NCKV01014838">
    <property type="protein sequence ID" value="RWS20900.1"/>
    <property type="molecule type" value="Genomic_DNA"/>
</dbReference>
<reference evidence="6 7" key="1">
    <citation type="journal article" date="2018" name="Gigascience">
        <title>Genomes of trombidid mites reveal novel predicted allergens and laterally-transferred genes associated with secondary metabolism.</title>
        <authorList>
            <person name="Dong X."/>
            <person name="Chaisiri K."/>
            <person name="Xia D."/>
            <person name="Armstrong S.D."/>
            <person name="Fang Y."/>
            <person name="Donnelly M.J."/>
            <person name="Kadowaki T."/>
            <person name="McGarry J.W."/>
            <person name="Darby A.C."/>
            <person name="Makepeace B.L."/>
        </authorList>
    </citation>
    <scope>NUCLEOTIDE SEQUENCE [LARGE SCALE GENOMIC DNA]</scope>
    <source>
        <strain evidence="6">UoL-UT</strain>
    </source>
</reference>
<keyword evidence="7" id="KW-1185">Reference proteome</keyword>